<dbReference type="InterPro" id="IPR027417">
    <property type="entry name" value="P-loop_NTPase"/>
</dbReference>
<dbReference type="SMART" id="SM00382">
    <property type="entry name" value="AAA"/>
    <property type="match status" value="1"/>
</dbReference>
<sequence length="355" mass="37381">MTENDNLSVSPHEYAAPLLTSKDLTIGYRTSGRATKVIAGPLSLALRPGELVCLLGPNGAGKSTLMRTLAGLQPPLAGRLDLGGTPLTDLGAAARARQLSIVLTDRVEASGLTVLELVRLGRHPHTGWLGSLSAHDEAQVQAALAATGTAAFAPRPVGELSDGERQKVLLARALAQDTPVVLLDEPTAHLDLPNRVSLMRLLHRLARQLGKAILLSTHELDLALQAADRIWLLPADGRLHAGTPEDLVLSGTFAAAFARDGLAFDPATGTFPLHAAQGPTVQVVGEGPAAFWTRRALTRAGYTLTTSPAAPCQVAVSEAPGGGRWMSEIDGKQQVYNTVQGLLAGLRTQYHPRKP</sequence>
<gene>
    <name evidence="7" type="ORF">ACFSDX_21700</name>
</gene>
<organism evidence="7 8">
    <name type="scientific">Hymenobacter bucti</name>
    <dbReference type="NCBI Taxonomy" id="1844114"/>
    <lineage>
        <taxon>Bacteria</taxon>
        <taxon>Pseudomonadati</taxon>
        <taxon>Bacteroidota</taxon>
        <taxon>Cytophagia</taxon>
        <taxon>Cytophagales</taxon>
        <taxon>Hymenobacteraceae</taxon>
        <taxon>Hymenobacter</taxon>
    </lineage>
</organism>
<dbReference type="Proteomes" id="UP001597197">
    <property type="component" value="Unassembled WGS sequence"/>
</dbReference>
<evidence type="ECO:0000256" key="1">
    <source>
        <dbReference type="ARBA" id="ARBA00022448"/>
    </source>
</evidence>
<comment type="function">
    <text evidence="5">Part of the ABC transporter complex HmuTUV involved in hemin import. Responsible for energy coupling to the transport system.</text>
</comment>
<keyword evidence="8" id="KW-1185">Reference proteome</keyword>
<comment type="caution">
    <text evidence="7">The sequence shown here is derived from an EMBL/GenBank/DDBJ whole genome shotgun (WGS) entry which is preliminary data.</text>
</comment>
<keyword evidence="3 7" id="KW-0067">ATP-binding</keyword>
<evidence type="ECO:0000256" key="4">
    <source>
        <dbReference type="ARBA" id="ARBA00022967"/>
    </source>
</evidence>
<proteinExistence type="predicted"/>
<dbReference type="GO" id="GO:0005524">
    <property type="term" value="F:ATP binding"/>
    <property type="evidence" value="ECO:0007669"/>
    <property type="project" value="UniProtKB-KW"/>
</dbReference>
<name>A0ABW4R076_9BACT</name>
<dbReference type="PROSITE" id="PS50893">
    <property type="entry name" value="ABC_TRANSPORTER_2"/>
    <property type="match status" value="1"/>
</dbReference>
<dbReference type="Pfam" id="PF00005">
    <property type="entry name" value="ABC_tran"/>
    <property type="match status" value="1"/>
</dbReference>
<dbReference type="EMBL" id="JBHUFD010000018">
    <property type="protein sequence ID" value="MFD1875064.1"/>
    <property type="molecule type" value="Genomic_DNA"/>
</dbReference>
<evidence type="ECO:0000259" key="6">
    <source>
        <dbReference type="PROSITE" id="PS50893"/>
    </source>
</evidence>
<dbReference type="SUPFAM" id="SSF52540">
    <property type="entry name" value="P-loop containing nucleoside triphosphate hydrolases"/>
    <property type="match status" value="1"/>
</dbReference>
<keyword evidence="2" id="KW-0547">Nucleotide-binding</keyword>
<dbReference type="Gene3D" id="3.40.50.300">
    <property type="entry name" value="P-loop containing nucleotide triphosphate hydrolases"/>
    <property type="match status" value="1"/>
</dbReference>
<evidence type="ECO:0000256" key="3">
    <source>
        <dbReference type="ARBA" id="ARBA00022840"/>
    </source>
</evidence>
<evidence type="ECO:0000313" key="7">
    <source>
        <dbReference type="EMBL" id="MFD1875064.1"/>
    </source>
</evidence>
<dbReference type="InterPro" id="IPR003593">
    <property type="entry name" value="AAA+_ATPase"/>
</dbReference>
<dbReference type="RefSeq" id="WP_382317407.1">
    <property type="nucleotide sequence ID" value="NZ_JBHUFD010000018.1"/>
</dbReference>
<keyword evidence="1" id="KW-0813">Transport</keyword>
<evidence type="ECO:0000313" key="8">
    <source>
        <dbReference type="Proteomes" id="UP001597197"/>
    </source>
</evidence>
<accession>A0ABW4R076</accession>
<evidence type="ECO:0000256" key="2">
    <source>
        <dbReference type="ARBA" id="ARBA00022741"/>
    </source>
</evidence>
<keyword evidence="4" id="KW-1278">Translocase</keyword>
<protein>
    <submittedName>
        <fullName evidence="7">ABC transporter ATP-binding protein</fullName>
    </submittedName>
</protein>
<dbReference type="CDD" id="cd03214">
    <property type="entry name" value="ABC_Iron-Siderophores_B12_Hemin"/>
    <property type="match status" value="1"/>
</dbReference>
<dbReference type="InterPro" id="IPR003439">
    <property type="entry name" value="ABC_transporter-like_ATP-bd"/>
</dbReference>
<dbReference type="PANTHER" id="PTHR42794:SF1">
    <property type="entry name" value="HEMIN IMPORT ATP-BINDING PROTEIN HMUV"/>
    <property type="match status" value="1"/>
</dbReference>
<reference evidence="8" key="1">
    <citation type="journal article" date="2019" name="Int. J. Syst. Evol. Microbiol.">
        <title>The Global Catalogue of Microorganisms (GCM) 10K type strain sequencing project: providing services to taxonomists for standard genome sequencing and annotation.</title>
        <authorList>
            <consortium name="The Broad Institute Genomics Platform"/>
            <consortium name="The Broad Institute Genome Sequencing Center for Infectious Disease"/>
            <person name="Wu L."/>
            <person name="Ma J."/>
        </authorList>
    </citation>
    <scope>NUCLEOTIDE SEQUENCE [LARGE SCALE GENOMIC DNA]</scope>
    <source>
        <strain evidence="8">CGMCC 1.15795</strain>
    </source>
</reference>
<feature type="domain" description="ABC transporter" evidence="6">
    <location>
        <begin position="19"/>
        <end position="260"/>
    </location>
</feature>
<evidence type="ECO:0000256" key="5">
    <source>
        <dbReference type="ARBA" id="ARBA00037066"/>
    </source>
</evidence>
<dbReference type="PANTHER" id="PTHR42794">
    <property type="entry name" value="HEMIN IMPORT ATP-BINDING PROTEIN HMUV"/>
    <property type="match status" value="1"/>
</dbReference>